<evidence type="ECO:0000256" key="1">
    <source>
        <dbReference type="SAM" id="Phobius"/>
    </source>
</evidence>
<gene>
    <name evidence="2" type="ORF">HC358_01555</name>
</gene>
<dbReference type="RefSeq" id="WP_182159379.1">
    <property type="nucleotide sequence ID" value="NZ_CP050531.1"/>
</dbReference>
<protein>
    <submittedName>
        <fullName evidence="2">Uncharacterized protein</fullName>
    </submittedName>
</protein>
<proteinExistence type="predicted"/>
<dbReference type="AlphaFoldDB" id="A0A7G5C9C3"/>
<evidence type="ECO:0000313" key="2">
    <source>
        <dbReference type="EMBL" id="QMV45807.1"/>
    </source>
</evidence>
<reference evidence="3" key="1">
    <citation type="journal article" date="2020" name="Mol. Biol.">
        <title>Life and death of selfish genes: comparative genomics reveals the dynamic evolution of cytoplasmic incompatibility.</title>
        <authorList>
            <person name="Martinez J."/>
            <person name="Klasson L."/>
            <person name="Welch J."/>
            <person name="Jiggins F.M."/>
        </authorList>
    </citation>
    <scope>NUCLEOTIDE SEQUENCE [LARGE SCALE GENOMIC DNA]</scope>
</reference>
<keyword evidence="1" id="KW-1133">Transmembrane helix</keyword>
<keyword evidence="1" id="KW-0472">Membrane</keyword>
<name>A0A7G5C9C3_WOLPI</name>
<sequence length="82" mass="9265">MVDVLINSLKNDNKSNNTAIDGVVELKDKNNDLLDKLFANWQNKQRQLLYICISLLVVSILLIYSHLKSFAQLAGIIMSIFA</sequence>
<evidence type="ECO:0000313" key="3">
    <source>
        <dbReference type="Proteomes" id="UP000515744"/>
    </source>
</evidence>
<organism evidence="2 3">
    <name type="scientific">Wolbachia pipientis</name>
    <dbReference type="NCBI Taxonomy" id="955"/>
    <lineage>
        <taxon>Bacteria</taxon>
        <taxon>Pseudomonadati</taxon>
        <taxon>Pseudomonadota</taxon>
        <taxon>Alphaproteobacteria</taxon>
        <taxon>Rickettsiales</taxon>
        <taxon>Anaplasmataceae</taxon>
        <taxon>Wolbachieae</taxon>
        <taxon>Wolbachia</taxon>
    </lineage>
</organism>
<dbReference type="Proteomes" id="UP000515744">
    <property type="component" value="Chromosome"/>
</dbReference>
<accession>A0A7G5C9C3</accession>
<reference evidence="2 3" key="2">
    <citation type="journal article" date="2020" name="Mol. Biol. Evol.">
        <title>Life and death of selfish genes: comparative genomics reveals the dynamic evolution of cytoplasmic incompatibility.</title>
        <authorList>
            <person name="Martinez J."/>
            <person name="Klasson L."/>
            <person name="Welch J."/>
            <person name="Jiggins F.M."/>
        </authorList>
    </citation>
    <scope>NUCLEOTIDE SEQUENCE [LARGE SCALE GENOMIC DNA]</scope>
    <source>
        <strain evidence="2">WStv</strain>
    </source>
</reference>
<dbReference type="EMBL" id="CP050531">
    <property type="protein sequence ID" value="QMV45807.1"/>
    <property type="molecule type" value="Genomic_DNA"/>
</dbReference>
<keyword evidence="1" id="KW-0812">Transmembrane</keyword>
<feature type="transmembrane region" description="Helical" evidence="1">
    <location>
        <begin position="48"/>
        <end position="67"/>
    </location>
</feature>